<dbReference type="GO" id="GO:0003677">
    <property type="term" value="F:DNA binding"/>
    <property type="evidence" value="ECO:0007669"/>
    <property type="project" value="InterPro"/>
</dbReference>
<dbReference type="SUPFAM" id="SSF46785">
    <property type="entry name" value="Winged helix' DNA-binding domain"/>
    <property type="match status" value="1"/>
</dbReference>
<keyword evidence="3" id="KW-1185">Reference proteome</keyword>
<accession>A0A0A8K5R5</accession>
<dbReference type="AlphaFoldDB" id="A0A0A8K5R5"/>
<proteinExistence type="predicted"/>
<dbReference type="InterPro" id="IPR036390">
    <property type="entry name" value="WH_DNA-bd_sf"/>
</dbReference>
<dbReference type="Proteomes" id="UP000031643">
    <property type="component" value="Chromosome"/>
</dbReference>
<evidence type="ECO:0000313" key="3">
    <source>
        <dbReference type="Proteomes" id="UP000031643"/>
    </source>
</evidence>
<evidence type="ECO:0000259" key="1">
    <source>
        <dbReference type="PROSITE" id="PS51063"/>
    </source>
</evidence>
<dbReference type="InterPro" id="IPR012318">
    <property type="entry name" value="HTH_CRP"/>
</dbReference>
<name>A0A0A8K5R5_9HYPH</name>
<dbReference type="CDD" id="cd00092">
    <property type="entry name" value="HTH_CRP"/>
    <property type="match status" value="1"/>
</dbReference>
<feature type="domain" description="HTH crp-type" evidence="1">
    <location>
        <begin position="144"/>
        <end position="219"/>
    </location>
</feature>
<protein>
    <recommendedName>
        <fullName evidence="1">HTH crp-type domain-containing protein</fullName>
    </recommendedName>
</protein>
<organism evidence="2 3">
    <name type="scientific">Methyloceanibacter caenitepidi</name>
    <dbReference type="NCBI Taxonomy" id="1384459"/>
    <lineage>
        <taxon>Bacteria</taxon>
        <taxon>Pseudomonadati</taxon>
        <taxon>Pseudomonadota</taxon>
        <taxon>Alphaproteobacteria</taxon>
        <taxon>Hyphomicrobiales</taxon>
        <taxon>Hyphomicrobiaceae</taxon>
        <taxon>Methyloceanibacter</taxon>
    </lineage>
</organism>
<gene>
    <name evidence="2" type="ORF">GL4_1877</name>
</gene>
<dbReference type="InterPro" id="IPR014710">
    <property type="entry name" value="RmlC-like_jellyroll"/>
</dbReference>
<dbReference type="SMART" id="SM00419">
    <property type="entry name" value="HTH_CRP"/>
    <property type="match status" value="1"/>
</dbReference>
<dbReference type="HOGENOM" id="CLU_1141360_0_0_5"/>
<sequence length="244" mass="26049">MAAPLSPADAGPSADWQATLPAELAEHGTLVQTRPGQALPLTLGGEETVFVVRMATLLFRLTVADNLRQGITLLYPGDVFRSAFAPPGPGADLVALTAGEVLRYRYDAFARLLEANADARAYFDMAVARQSARQAIHLAAVGQLDSTQRLVAFLIELATQIGVPASEGRVVFELPLSRSEVAEYLGLNADTLSRIMSRLRSEGLLSQPDRHTVFVRDLPALAALSPASASLMSAPRMNTNGPRS</sequence>
<dbReference type="EMBL" id="AP014648">
    <property type="protein sequence ID" value="BAQ17329.1"/>
    <property type="molecule type" value="Genomic_DNA"/>
</dbReference>
<reference evidence="2 3" key="1">
    <citation type="submission" date="2014-09" db="EMBL/GenBank/DDBJ databases">
        <title>Genome sequencing of Methyloceanibacter caenitepidi Gela4.</title>
        <authorList>
            <person name="Takeuchi M."/>
            <person name="Susumu S."/>
            <person name="Kamagata Y."/>
            <person name="Oshima K."/>
            <person name="Hattori M."/>
            <person name="Iwasaki W."/>
        </authorList>
    </citation>
    <scope>NUCLEOTIDE SEQUENCE [LARGE SCALE GENOMIC DNA]</scope>
    <source>
        <strain evidence="2 3">Gela4</strain>
    </source>
</reference>
<dbReference type="PROSITE" id="PS51063">
    <property type="entry name" value="HTH_CRP_2"/>
    <property type="match status" value="1"/>
</dbReference>
<dbReference type="Pfam" id="PF13545">
    <property type="entry name" value="HTH_Crp_2"/>
    <property type="match status" value="1"/>
</dbReference>
<dbReference type="PRINTS" id="PR00034">
    <property type="entry name" value="HTHCRP"/>
</dbReference>
<dbReference type="GO" id="GO:0006355">
    <property type="term" value="P:regulation of DNA-templated transcription"/>
    <property type="evidence" value="ECO:0007669"/>
    <property type="project" value="InterPro"/>
</dbReference>
<dbReference type="RefSeq" id="WP_052464302.1">
    <property type="nucleotide sequence ID" value="NZ_AP014648.1"/>
</dbReference>
<dbReference type="Gene3D" id="2.60.120.10">
    <property type="entry name" value="Jelly Rolls"/>
    <property type="match status" value="1"/>
</dbReference>
<evidence type="ECO:0000313" key="2">
    <source>
        <dbReference type="EMBL" id="BAQ17329.1"/>
    </source>
</evidence>
<dbReference type="KEGG" id="mcg:GL4_1877"/>